<dbReference type="Proteomes" id="UP000663832">
    <property type="component" value="Unassembled WGS sequence"/>
</dbReference>
<feature type="compositionally biased region" description="Low complexity" evidence="4">
    <location>
        <begin position="662"/>
        <end position="688"/>
    </location>
</feature>
<gene>
    <name evidence="5" type="ORF">QVE165_LOCUS40033</name>
</gene>
<feature type="compositionally biased region" description="Polar residues" evidence="4">
    <location>
        <begin position="736"/>
        <end position="759"/>
    </location>
</feature>
<feature type="region of interest" description="Disordered" evidence="4">
    <location>
        <begin position="485"/>
        <end position="586"/>
    </location>
</feature>
<dbReference type="OrthoDB" id="539213at2759"/>
<feature type="compositionally biased region" description="Basic and acidic residues" evidence="4">
    <location>
        <begin position="571"/>
        <end position="586"/>
    </location>
</feature>
<protein>
    <submittedName>
        <fullName evidence="5">Uncharacterized protein</fullName>
    </submittedName>
</protein>
<reference evidence="5" key="1">
    <citation type="submission" date="2021-02" db="EMBL/GenBank/DDBJ databases">
        <authorList>
            <person name="Nowell W R."/>
        </authorList>
    </citation>
    <scope>NUCLEOTIDE SEQUENCE</scope>
</reference>
<feature type="compositionally biased region" description="Polar residues" evidence="4">
    <location>
        <begin position="715"/>
        <end position="724"/>
    </location>
</feature>
<keyword evidence="6" id="KW-1185">Reference proteome</keyword>
<feature type="region of interest" description="Disordered" evidence="4">
    <location>
        <begin position="660"/>
        <end position="689"/>
    </location>
</feature>
<feature type="compositionally biased region" description="Basic and acidic residues" evidence="4">
    <location>
        <begin position="823"/>
        <end position="840"/>
    </location>
</feature>
<dbReference type="PROSITE" id="PS50088">
    <property type="entry name" value="ANK_REPEAT"/>
    <property type="match status" value="3"/>
</dbReference>
<feature type="region of interest" description="Disordered" evidence="4">
    <location>
        <begin position="599"/>
        <end position="619"/>
    </location>
</feature>
<dbReference type="Gene3D" id="1.25.40.20">
    <property type="entry name" value="Ankyrin repeat-containing domain"/>
    <property type="match status" value="1"/>
</dbReference>
<evidence type="ECO:0000256" key="1">
    <source>
        <dbReference type="ARBA" id="ARBA00022737"/>
    </source>
</evidence>
<feature type="compositionally biased region" description="Low complexity" evidence="4">
    <location>
        <begin position="485"/>
        <end position="494"/>
    </location>
</feature>
<dbReference type="PROSITE" id="PS50297">
    <property type="entry name" value="ANK_REP_REGION"/>
    <property type="match status" value="3"/>
</dbReference>
<dbReference type="EMBL" id="CAJNOM010000454">
    <property type="protein sequence ID" value="CAF1447094.1"/>
    <property type="molecule type" value="Genomic_DNA"/>
</dbReference>
<dbReference type="AlphaFoldDB" id="A0A815PCU1"/>
<evidence type="ECO:0000313" key="6">
    <source>
        <dbReference type="Proteomes" id="UP000663832"/>
    </source>
</evidence>
<comment type="caution">
    <text evidence="5">The sequence shown here is derived from an EMBL/GenBank/DDBJ whole genome shotgun (WGS) entry which is preliminary data.</text>
</comment>
<dbReference type="SUPFAM" id="SSF48403">
    <property type="entry name" value="Ankyrin repeat"/>
    <property type="match status" value="1"/>
</dbReference>
<organism evidence="5 6">
    <name type="scientific">Adineta steineri</name>
    <dbReference type="NCBI Taxonomy" id="433720"/>
    <lineage>
        <taxon>Eukaryota</taxon>
        <taxon>Metazoa</taxon>
        <taxon>Spiralia</taxon>
        <taxon>Gnathifera</taxon>
        <taxon>Rotifera</taxon>
        <taxon>Eurotatoria</taxon>
        <taxon>Bdelloidea</taxon>
        <taxon>Adinetida</taxon>
        <taxon>Adinetidae</taxon>
        <taxon>Adineta</taxon>
    </lineage>
</organism>
<dbReference type="InterPro" id="IPR002110">
    <property type="entry name" value="Ankyrin_rpt"/>
</dbReference>
<feature type="repeat" description="ANK" evidence="3">
    <location>
        <begin position="213"/>
        <end position="245"/>
    </location>
</feature>
<dbReference type="Pfam" id="PF13637">
    <property type="entry name" value="Ank_4"/>
    <property type="match status" value="1"/>
</dbReference>
<feature type="region of interest" description="Disordered" evidence="4">
    <location>
        <begin position="715"/>
        <end position="759"/>
    </location>
</feature>
<feature type="repeat" description="ANK" evidence="3">
    <location>
        <begin position="351"/>
        <end position="383"/>
    </location>
</feature>
<evidence type="ECO:0000256" key="3">
    <source>
        <dbReference type="PROSITE-ProRule" id="PRU00023"/>
    </source>
</evidence>
<dbReference type="SMART" id="SM00248">
    <property type="entry name" value="ANK"/>
    <property type="match status" value="8"/>
</dbReference>
<evidence type="ECO:0000256" key="4">
    <source>
        <dbReference type="SAM" id="MobiDB-lite"/>
    </source>
</evidence>
<dbReference type="Pfam" id="PF12796">
    <property type="entry name" value="Ank_2"/>
    <property type="match status" value="2"/>
</dbReference>
<accession>A0A815PCU1</accession>
<feature type="compositionally biased region" description="Low complexity" evidence="4">
    <location>
        <begin position="532"/>
        <end position="544"/>
    </location>
</feature>
<evidence type="ECO:0000256" key="2">
    <source>
        <dbReference type="ARBA" id="ARBA00023043"/>
    </source>
</evidence>
<feature type="region of interest" description="Disordered" evidence="4">
    <location>
        <begin position="792"/>
        <end position="840"/>
    </location>
</feature>
<dbReference type="InterPro" id="IPR036770">
    <property type="entry name" value="Ankyrin_rpt-contain_sf"/>
</dbReference>
<name>A0A815PCU1_9BILA</name>
<sequence length="840" mass="95664">MAIKRKDFQKTSSTILEFLLKLPDEEINSRLRDTLLHGLHFLQQYYLILQKRDKEQKPLQWTLERGLSPLTPFREAPDKFEWPWIDIESHKVKQTIPKHSLTSFLNLSPIIIAVREGDLRYVKELLNSDTELIDCVDSFGRDLLTYAVQYQQIHILRYLLLECKSSININFQANDGSTCLHRACYTDEGQQCNIEIVKILLENNADVTKQDVHLRSPLHWAVLAENIDCLKLLIEYNIDVHIKDIDGMTAAMWACHLDRFEHFIELSQHMNDSIETDNDGRTWIHHSVRKTEPLKCLKYLLSSESILLRDNDGKTCLHVAAEQGSVQSCRLIFDMSEQTNNHSYIHDGDKSQQTPLHLATKHGHARVLKELLDHGADPDLNDIQGISSFDYAQNRGLYFCRSVFEVYLREKNSNNINSRPSTTRSFNNNIMKLNGNDVTPTPPVNGHATFIRRNGHRSLNESLPIKNSSTSPILSTEKFSHTITHFNSSSNGFNDNEEEEDHNQQQFRPVSSTTNNSLLAPPIKPRKNITTPNNSIIKPKINPNHHFIPANSSHSDEEDDDDGGNSLQGHNSEDDNSNRQHEQSNSHRFLRHNDNRFQQQQQSNTTFHRPHYKKSKQSNKNLAYDDYRPFDEQQQQPSAFTSVSKQPIRSAISKDFLQPSLNRIGSSNGNQSISNRLKSGSKSSSTESIPALDLTVAGQKVFRTKQSISDIFVSNSLPNSNQMRPPSGRLKPIHSAKSTSSVTDEYSSNSTKTLEDVTNNSKQSLNKAFLHKKKLTPLINGTDTMNKKSSLHTAMDHPQYVEDITSDRSEETSIDMSTGGGGDSRDFKSFNRIDKHSKLH</sequence>
<dbReference type="PANTHER" id="PTHR24126">
    <property type="entry name" value="ANKYRIN REPEAT, PH AND SEC7 DOMAIN CONTAINING PROTEIN SECG-RELATED"/>
    <property type="match status" value="1"/>
</dbReference>
<feature type="repeat" description="ANK" evidence="3">
    <location>
        <begin position="175"/>
        <end position="212"/>
    </location>
</feature>
<evidence type="ECO:0000313" key="5">
    <source>
        <dbReference type="EMBL" id="CAF1447094.1"/>
    </source>
</evidence>
<feature type="compositionally biased region" description="Basic residues" evidence="4">
    <location>
        <begin position="608"/>
        <end position="617"/>
    </location>
</feature>
<feature type="compositionally biased region" description="Polar residues" evidence="4">
    <location>
        <begin position="508"/>
        <end position="518"/>
    </location>
</feature>
<keyword evidence="2 3" id="KW-0040">ANK repeat</keyword>
<proteinExistence type="predicted"/>
<keyword evidence="1" id="KW-0677">Repeat</keyword>